<dbReference type="AlphaFoldDB" id="A0A3B7MDK4"/>
<evidence type="ECO:0000313" key="1">
    <source>
        <dbReference type="EMBL" id="AXY67374.1"/>
    </source>
</evidence>
<proteinExistence type="predicted"/>
<accession>A0A3B7MDK4</accession>
<dbReference type="NCBIfam" id="TIGR04256">
    <property type="entry name" value="GxxExxY"/>
    <property type="match status" value="1"/>
</dbReference>
<gene>
    <name evidence="1" type="ORF">D3A95_02045</name>
</gene>
<dbReference type="Proteomes" id="UP000261812">
    <property type="component" value="Chromosome"/>
</dbReference>
<dbReference type="InterPro" id="IPR026350">
    <property type="entry name" value="GxxExxY"/>
</dbReference>
<dbReference type="Pfam" id="PF13366">
    <property type="entry name" value="PDDEXK_3"/>
    <property type="match status" value="1"/>
</dbReference>
<name>A0A3B7MDK4_9CYAN</name>
<reference evidence="2" key="1">
    <citation type="submission" date="2018-09" db="EMBL/GenBank/DDBJ databases">
        <title>Complete genome sequence of thermophilic cyanobacteria strain Thermosynechococcus elongatus PKUAC-SCTE542.</title>
        <authorList>
            <person name="Liang Y."/>
            <person name="Tang J."/>
            <person name="Daroch M."/>
        </authorList>
    </citation>
    <scope>NUCLEOTIDE SEQUENCE [LARGE SCALE GENOMIC DNA]</scope>
    <source>
        <strain evidence="2">E542</strain>
    </source>
</reference>
<sequence length="128" mass="14594">MRDWLQIIKEIAQDIFQELGSGFSEAIYQKAFEVALRERQIEYEEQRKVPIFFHGYFVGEAIPDLIVRDNGQAVIVVELKAVQNIGDKEAKQVKKYMETLKIPVGVVVNFPTSTTADHPQIIEVNLSS</sequence>
<evidence type="ECO:0000313" key="2">
    <source>
        <dbReference type="Proteomes" id="UP000261812"/>
    </source>
</evidence>
<dbReference type="RefSeq" id="WP_181495922.1">
    <property type="nucleotide sequence ID" value="NZ_CP032152.1"/>
</dbReference>
<keyword evidence="2" id="KW-1185">Reference proteome</keyword>
<organism evidence="1 2">
    <name type="scientific">Thermosynechococcus sichuanensis E542</name>
    <dbReference type="NCBI Taxonomy" id="2016101"/>
    <lineage>
        <taxon>Bacteria</taxon>
        <taxon>Bacillati</taxon>
        <taxon>Cyanobacteriota</taxon>
        <taxon>Cyanophyceae</taxon>
        <taxon>Acaryochloridales</taxon>
        <taxon>Thermosynechococcaceae</taxon>
        <taxon>Thermosynechococcus</taxon>
        <taxon>Thermosynechococcus sichuanensis</taxon>
    </lineage>
</organism>
<dbReference type="KEGG" id="tsq:D3A95_02045"/>
<dbReference type="EMBL" id="CP032152">
    <property type="protein sequence ID" value="AXY67374.1"/>
    <property type="molecule type" value="Genomic_DNA"/>
</dbReference>
<protein>
    <submittedName>
        <fullName evidence="1">GxxExxY protein</fullName>
    </submittedName>
</protein>